<accession>A0A5N4DYX1</accession>
<dbReference type="SMART" id="SM00228">
    <property type="entry name" value="PDZ"/>
    <property type="match status" value="1"/>
</dbReference>
<evidence type="ECO:0000256" key="1">
    <source>
        <dbReference type="SAM" id="MobiDB-lite"/>
    </source>
</evidence>
<dbReference type="SUPFAM" id="SSF50156">
    <property type="entry name" value="PDZ domain-like"/>
    <property type="match status" value="1"/>
</dbReference>
<organism evidence="3 4">
    <name type="scientific">Camelus dromedarius</name>
    <name type="common">Dromedary</name>
    <name type="synonym">Arabian camel</name>
    <dbReference type="NCBI Taxonomy" id="9838"/>
    <lineage>
        <taxon>Eukaryota</taxon>
        <taxon>Metazoa</taxon>
        <taxon>Chordata</taxon>
        <taxon>Craniata</taxon>
        <taxon>Vertebrata</taxon>
        <taxon>Euteleostomi</taxon>
        <taxon>Mammalia</taxon>
        <taxon>Eutheria</taxon>
        <taxon>Laurasiatheria</taxon>
        <taxon>Artiodactyla</taxon>
        <taxon>Tylopoda</taxon>
        <taxon>Camelidae</taxon>
        <taxon>Camelus</taxon>
    </lineage>
</organism>
<dbReference type="EMBL" id="JWIN03000007">
    <property type="protein sequence ID" value="KAB1276275.1"/>
    <property type="molecule type" value="Genomic_DNA"/>
</dbReference>
<dbReference type="AlphaFoldDB" id="A0A5N4DYX1"/>
<name>A0A5N4DYX1_CAMDR</name>
<protein>
    <submittedName>
        <fullName evidence="3">Membrane-associated guanylate kinase</fullName>
    </submittedName>
</protein>
<dbReference type="GO" id="GO:0016301">
    <property type="term" value="F:kinase activity"/>
    <property type="evidence" value="ECO:0007669"/>
    <property type="project" value="UniProtKB-KW"/>
</dbReference>
<dbReference type="GO" id="GO:0046332">
    <property type="term" value="F:SMAD binding"/>
    <property type="evidence" value="ECO:0007669"/>
    <property type="project" value="TreeGrafter"/>
</dbReference>
<dbReference type="InterPro" id="IPR001478">
    <property type="entry name" value="PDZ"/>
</dbReference>
<evidence type="ECO:0000259" key="2">
    <source>
        <dbReference type="SMART" id="SM00228"/>
    </source>
</evidence>
<keyword evidence="3" id="KW-0418">Kinase</keyword>
<evidence type="ECO:0000313" key="4">
    <source>
        <dbReference type="Proteomes" id="UP000299084"/>
    </source>
</evidence>
<dbReference type="GO" id="GO:0031697">
    <property type="term" value="F:beta-1 adrenergic receptor binding"/>
    <property type="evidence" value="ECO:0007669"/>
    <property type="project" value="TreeGrafter"/>
</dbReference>
<dbReference type="PANTHER" id="PTHR10316:SF27">
    <property type="entry name" value="MEMBRANE-ASSOCIATED GUANYLATE KINASE, WW AND PDZ DOMAIN-CONTAINING PROTEIN 2"/>
    <property type="match status" value="1"/>
</dbReference>
<evidence type="ECO:0000313" key="3">
    <source>
        <dbReference type="EMBL" id="KAB1276275.1"/>
    </source>
</evidence>
<dbReference type="GO" id="GO:0005737">
    <property type="term" value="C:cytoplasm"/>
    <property type="evidence" value="ECO:0007669"/>
    <property type="project" value="TreeGrafter"/>
</dbReference>
<gene>
    <name evidence="3" type="ORF">Cadr_000007863</name>
</gene>
<dbReference type="GO" id="GO:0007165">
    <property type="term" value="P:signal transduction"/>
    <property type="evidence" value="ECO:0007669"/>
    <property type="project" value="TreeGrafter"/>
</dbReference>
<dbReference type="GO" id="GO:0030159">
    <property type="term" value="F:signaling receptor complex adaptor activity"/>
    <property type="evidence" value="ECO:0007669"/>
    <property type="project" value="TreeGrafter"/>
</dbReference>
<dbReference type="Proteomes" id="UP000299084">
    <property type="component" value="Unassembled WGS sequence"/>
</dbReference>
<keyword evidence="3" id="KW-0808">Transferase</keyword>
<feature type="domain" description="PDZ" evidence="2">
    <location>
        <begin position="192"/>
        <end position="298"/>
    </location>
</feature>
<keyword evidence="4" id="KW-1185">Reference proteome</keyword>
<feature type="compositionally biased region" description="Basic and acidic residues" evidence="1">
    <location>
        <begin position="153"/>
        <end position="162"/>
    </location>
</feature>
<dbReference type="GO" id="GO:0043113">
    <property type="term" value="P:receptor clustering"/>
    <property type="evidence" value="ECO:0007669"/>
    <property type="project" value="TreeGrafter"/>
</dbReference>
<sequence length="529" mass="57035">MRVSLSDGKVQIIRSWMFTFAGWSLDSASESLGEMSLDSLPGQTCGGVPEGKSLTSAGHLGKLPRLPGQLFGMPGSGGAVSFLICSPQSSSFRSKALEAMRKLMSRTEGPSEVEGSGEVRREVSVNWEGSPVRVARGSPDHALGASPSADVESDPHRRELRPGTRGRVSQWTWNVTSGTMESVTTGWSENAQNLGTEETPSISWELTKHAESQVLPRPAESDSLGRSSADCWAIADGHSPANPRREVWCSLDGRLHPGDELVYVDGIPVAGKTHRYVIDLMHHAARNGQVNLTVRRKVLSQVLARRLAVSQRLCRGMAPQPVLLALCRLQSSSPTNPILAYNETVQSGEMRGQLVKRQMKSHRAGSVATFSHNITEKELGDGAIPAPSGTVRLHMPLDAPARMSKLYKTCPSVVLSSCWGIVLRRDPGHTLEAGKNGRSPGSVSTHHSSPRSDYAAYTNTYANSNHAAPSSNASPPEGFASHSLQTSDVVIHRKENEGFGFVIISSLNRPEMQGHSSFPPSIRHPLESS</sequence>
<dbReference type="Gene3D" id="2.30.42.10">
    <property type="match status" value="1"/>
</dbReference>
<comment type="caution">
    <text evidence="3">The sequence shown here is derived from an EMBL/GenBank/DDBJ whole genome shotgun (WGS) entry which is preliminary data.</text>
</comment>
<dbReference type="GO" id="GO:0005911">
    <property type="term" value="C:cell-cell junction"/>
    <property type="evidence" value="ECO:0007669"/>
    <property type="project" value="TreeGrafter"/>
</dbReference>
<dbReference type="InterPro" id="IPR036034">
    <property type="entry name" value="PDZ_sf"/>
</dbReference>
<proteinExistence type="predicted"/>
<dbReference type="GO" id="GO:0070699">
    <property type="term" value="F:type II activin receptor binding"/>
    <property type="evidence" value="ECO:0007669"/>
    <property type="project" value="TreeGrafter"/>
</dbReference>
<dbReference type="GO" id="GO:0030425">
    <property type="term" value="C:dendrite"/>
    <property type="evidence" value="ECO:0007669"/>
    <property type="project" value="TreeGrafter"/>
</dbReference>
<feature type="region of interest" description="Disordered" evidence="1">
    <location>
        <begin position="430"/>
        <end position="453"/>
    </location>
</feature>
<feature type="region of interest" description="Disordered" evidence="1">
    <location>
        <begin position="134"/>
        <end position="168"/>
    </location>
</feature>
<dbReference type="GO" id="GO:0005886">
    <property type="term" value="C:plasma membrane"/>
    <property type="evidence" value="ECO:0007669"/>
    <property type="project" value="GOC"/>
</dbReference>
<feature type="region of interest" description="Disordered" evidence="1">
    <location>
        <begin position="510"/>
        <end position="529"/>
    </location>
</feature>
<dbReference type="PANTHER" id="PTHR10316">
    <property type="entry name" value="MEMBRANE ASSOCIATED GUANYLATE KINASE-RELATED"/>
    <property type="match status" value="1"/>
</dbReference>
<reference evidence="3 4" key="1">
    <citation type="journal article" date="2019" name="Mol. Ecol. Resour.">
        <title>Improving Illumina assemblies with Hi-C and long reads: an example with the North African dromedary.</title>
        <authorList>
            <person name="Elbers J.P."/>
            <person name="Rogers M.F."/>
            <person name="Perelman P.L."/>
            <person name="Proskuryakova A.A."/>
            <person name="Serdyukova N.A."/>
            <person name="Johnson W.E."/>
            <person name="Horin P."/>
            <person name="Corander J."/>
            <person name="Murphy D."/>
            <person name="Burger P.A."/>
        </authorList>
    </citation>
    <scope>NUCLEOTIDE SEQUENCE [LARGE SCALE GENOMIC DNA]</scope>
    <source>
        <strain evidence="3">Drom800</strain>
        <tissue evidence="3">Blood</tissue>
    </source>
</reference>